<dbReference type="AlphaFoldDB" id="F8PQL4"/>
<proteinExistence type="predicted"/>
<organism evidence="2">
    <name type="scientific">Serpula lacrymans var. lacrymans (strain S7.3)</name>
    <name type="common">Dry rot fungus</name>
    <dbReference type="NCBI Taxonomy" id="936435"/>
    <lineage>
        <taxon>Eukaryota</taxon>
        <taxon>Fungi</taxon>
        <taxon>Dikarya</taxon>
        <taxon>Basidiomycota</taxon>
        <taxon>Agaricomycotina</taxon>
        <taxon>Agaricomycetes</taxon>
        <taxon>Agaricomycetidae</taxon>
        <taxon>Boletales</taxon>
        <taxon>Coniophorineae</taxon>
        <taxon>Serpulaceae</taxon>
        <taxon>Serpula</taxon>
    </lineage>
</organism>
<dbReference type="Proteomes" id="UP000008063">
    <property type="component" value="Unassembled WGS sequence"/>
</dbReference>
<sequence>MSPANNVDNKESLGVPKLEPDGSNWSMYKMKSFGFDLNVPSARATPTTGPSQFGACATTCLRTTPYEACLSLLFFQHKTRLEWALADRECVKHLLGTAPKPSSPPSSPGGTAPTLTQVQHETLTAWTKKEFCARNILG</sequence>
<keyword evidence="2" id="KW-1185">Reference proteome</keyword>
<name>F8PQL4_SERL3</name>
<evidence type="ECO:0000313" key="1">
    <source>
        <dbReference type="EMBL" id="EGO02262.1"/>
    </source>
</evidence>
<gene>
    <name evidence="1" type="ORF">SERLA73DRAFT_71403</name>
</gene>
<protein>
    <submittedName>
        <fullName evidence="1">Uncharacterized protein</fullName>
    </submittedName>
</protein>
<dbReference type="EMBL" id="GL945477">
    <property type="protein sequence ID" value="EGO02262.1"/>
    <property type="molecule type" value="Genomic_DNA"/>
</dbReference>
<accession>F8PQL4</accession>
<dbReference type="InParanoid" id="F8PQL4"/>
<dbReference type="HOGENOM" id="CLU_1856515_0_0_1"/>
<evidence type="ECO:0000313" key="2">
    <source>
        <dbReference type="Proteomes" id="UP000008063"/>
    </source>
</evidence>
<reference evidence="2" key="1">
    <citation type="journal article" date="2011" name="Science">
        <title>The plant cell wall-decomposing machinery underlies the functional diversity of forest fungi.</title>
        <authorList>
            <person name="Eastwood D.C."/>
            <person name="Floudas D."/>
            <person name="Binder M."/>
            <person name="Majcherczyk A."/>
            <person name="Schneider P."/>
            <person name="Aerts A."/>
            <person name="Asiegbu F.O."/>
            <person name="Baker S.E."/>
            <person name="Barry K."/>
            <person name="Bendiksby M."/>
            <person name="Blumentritt M."/>
            <person name="Coutinho P.M."/>
            <person name="Cullen D."/>
            <person name="de Vries R.P."/>
            <person name="Gathman A."/>
            <person name="Goodell B."/>
            <person name="Henrissat B."/>
            <person name="Ihrmark K."/>
            <person name="Kauserud H."/>
            <person name="Kohler A."/>
            <person name="LaButti K."/>
            <person name="Lapidus A."/>
            <person name="Lavin J.L."/>
            <person name="Lee Y.-H."/>
            <person name="Lindquist E."/>
            <person name="Lilly W."/>
            <person name="Lucas S."/>
            <person name="Morin E."/>
            <person name="Murat C."/>
            <person name="Oguiza J.A."/>
            <person name="Park J."/>
            <person name="Pisabarro A.G."/>
            <person name="Riley R."/>
            <person name="Rosling A."/>
            <person name="Salamov A."/>
            <person name="Schmidt O."/>
            <person name="Schmutz J."/>
            <person name="Skrede I."/>
            <person name="Stenlid J."/>
            <person name="Wiebenga A."/>
            <person name="Xie X."/>
            <person name="Kuees U."/>
            <person name="Hibbett D.S."/>
            <person name="Hoffmeister D."/>
            <person name="Hoegberg N."/>
            <person name="Martin F."/>
            <person name="Grigoriev I.V."/>
            <person name="Watkinson S.C."/>
        </authorList>
    </citation>
    <scope>NUCLEOTIDE SEQUENCE [LARGE SCALE GENOMIC DNA]</scope>
    <source>
        <strain evidence="2">strain S7.3</strain>
    </source>
</reference>